<keyword evidence="3 7" id="KW-1134">Transmembrane beta strand</keyword>
<evidence type="ECO:0000256" key="6">
    <source>
        <dbReference type="ARBA" id="ARBA00023237"/>
    </source>
</evidence>
<dbReference type="InterPro" id="IPR008969">
    <property type="entry name" value="CarboxyPept-like_regulatory"/>
</dbReference>
<evidence type="ECO:0000313" key="10">
    <source>
        <dbReference type="EMBL" id="MBD0850717.1"/>
    </source>
</evidence>
<evidence type="ECO:0000256" key="4">
    <source>
        <dbReference type="ARBA" id="ARBA00022692"/>
    </source>
</evidence>
<accession>A0ABR7VAR8</accession>
<keyword evidence="4 7" id="KW-0812">Transmembrane</keyword>
<keyword evidence="5 7" id="KW-0472">Membrane</keyword>
<comment type="caution">
    <text evidence="10">The sequence shown here is derived from an EMBL/GenBank/DDBJ whole genome shotgun (WGS) entry which is preliminary data.</text>
</comment>
<dbReference type="EMBL" id="JABTCG010000003">
    <property type="protein sequence ID" value="MBD0850717.1"/>
    <property type="molecule type" value="Genomic_DNA"/>
</dbReference>
<dbReference type="SUPFAM" id="SSF56935">
    <property type="entry name" value="Porins"/>
    <property type="match status" value="1"/>
</dbReference>
<evidence type="ECO:0000256" key="1">
    <source>
        <dbReference type="ARBA" id="ARBA00004571"/>
    </source>
</evidence>
<dbReference type="InterPro" id="IPR036942">
    <property type="entry name" value="Beta-barrel_TonB_sf"/>
</dbReference>
<feature type="domain" description="TonB-dependent receptor plug" evidence="9">
    <location>
        <begin position="225"/>
        <end position="302"/>
    </location>
</feature>
<keyword evidence="6 7" id="KW-0998">Cell outer membrane</keyword>
<keyword evidence="8" id="KW-0732">Signal</keyword>
<evidence type="ECO:0000313" key="11">
    <source>
        <dbReference type="Proteomes" id="UP000598350"/>
    </source>
</evidence>
<dbReference type="InterPro" id="IPR037066">
    <property type="entry name" value="Plug_dom_sf"/>
</dbReference>
<feature type="signal peptide" evidence="8">
    <location>
        <begin position="1"/>
        <end position="27"/>
    </location>
</feature>
<protein>
    <submittedName>
        <fullName evidence="10">TonB-dependent receptor plug domain-containing protein</fullName>
    </submittedName>
</protein>
<evidence type="ECO:0000256" key="7">
    <source>
        <dbReference type="PROSITE-ProRule" id="PRU01360"/>
    </source>
</evidence>
<keyword evidence="11" id="KW-1185">Reference proteome</keyword>
<dbReference type="Proteomes" id="UP000598350">
    <property type="component" value="Unassembled WGS sequence"/>
</dbReference>
<dbReference type="RefSeq" id="WP_188313858.1">
    <property type="nucleotide sequence ID" value="NZ_JABTCG010000003.1"/>
</dbReference>
<dbReference type="InterPro" id="IPR039426">
    <property type="entry name" value="TonB-dep_rcpt-like"/>
</dbReference>
<dbReference type="Gene3D" id="2.60.40.1120">
    <property type="entry name" value="Carboxypeptidase-like, regulatory domain"/>
    <property type="match status" value="1"/>
</dbReference>
<keyword evidence="2 7" id="KW-0813">Transport</keyword>
<evidence type="ECO:0000256" key="3">
    <source>
        <dbReference type="ARBA" id="ARBA00022452"/>
    </source>
</evidence>
<sequence length="856" mass="97182">MPKAHHKPLLSIIACLLLFFSFSKIMAQDDSVTAKKLISVLRSLETRYDIKFSYIDADITDITIKSSHFEDLQDILSDIRDQTQLKIQKLNERYYTVTKSITVDICATVLDNFKENTVTGSSVSVLNSDIAMITDSDGYFSMENIPRKSMIQIKHIGFKPLFITAEELVSHNPCKTLVLDLKYEQLDEVIVYQFLTTGLSKEIDASIQLTTKDFGILPGLIEPDVLQTVQALPGIESIDETVSNINIRGGTNDQNLILWDGIKMYQSGHFFGLISAFNPYLTDKVTLIKNGTSAQYGDGVSGVLDMETKNDITGDFYGGTGFNLINGDVYGYVPIAQNAAFLFSARRSLTDFFDTPTYNQFSDRAFQDSQIMSTSGQTDEIKRTQDFYFYDFTGKLLFDISPDHKVRISFININNNLDYTEQNLTALRETRSKLNQVNISIGGSLDSRWSDIFTTKINAYYTRYNLDSDNTTVNSPQLLSQENEVIETALKLNTAYSLSENLTWSNGYQLTETGILNFSDVTQPPYSNKIKGVMRTHALFSELEYRSPDKKLFARGGTRLNYSENLNTFSEFFIEPRLNVNYELVDNLKMELQGEFKNQTTHQVVDLEQNFLGVEKRRWYIADPDNPLLPLPITKSKQGSLGLNYDHPSLYVGIEGFYKEVNGISARTQGFQSEGEFNEEIGSYTVKGLEFLVNKKTSDYSAWFSYSYNLNDYTFEDIVPQTFPNNLDVRHTITFAGNYTYNKFKIGVGLNYRTGKPYTEPDPDNPVDTSFFPSQISFQEANSSRLPDYLRMDVSAIYDFKLSPRINATVGASVLNLTDRKNILNTYYRLNDDDEIETVESVSLGLTPNISFRVRF</sequence>
<evidence type="ECO:0000256" key="8">
    <source>
        <dbReference type="SAM" id="SignalP"/>
    </source>
</evidence>
<organism evidence="10 11">
    <name type="scientific">Maribacter arenosus</name>
    <dbReference type="NCBI Taxonomy" id="1854708"/>
    <lineage>
        <taxon>Bacteria</taxon>
        <taxon>Pseudomonadati</taxon>
        <taxon>Bacteroidota</taxon>
        <taxon>Flavobacteriia</taxon>
        <taxon>Flavobacteriales</taxon>
        <taxon>Flavobacteriaceae</taxon>
        <taxon>Maribacter</taxon>
    </lineage>
</organism>
<evidence type="ECO:0000259" key="9">
    <source>
        <dbReference type="Pfam" id="PF07715"/>
    </source>
</evidence>
<dbReference type="SUPFAM" id="SSF49464">
    <property type="entry name" value="Carboxypeptidase regulatory domain-like"/>
    <property type="match status" value="1"/>
</dbReference>
<gene>
    <name evidence="10" type="ORF">HPE63_08555</name>
</gene>
<proteinExistence type="inferred from homology"/>
<dbReference type="InterPro" id="IPR012910">
    <property type="entry name" value="Plug_dom"/>
</dbReference>
<evidence type="ECO:0000256" key="2">
    <source>
        <dbReference type="ARBA" id="ARBA00022448"/>
    </source>
</evidence>
<comment type="subcellular location">
    <subcellularLocation>
        <location evidence="1 7">Cell outer membrane</location>
        <topology evidence="1 7">Multi-pass membrane protein</topology>
    </subcellularLocation>
</comment>
<keyword evidence="10" id="KW-0675">Receptor</keyword>
<dbReference type="Pfam" id="PF07715">
    <property type="entry name" value="Plug"/>
    <property type="match status" value="1"/>
</dbReference>
<evidence type="ECO:0000256" key="5">
    <source>
        <dbReference type="ARBA" id="ARBA00023136"/>
    </source>
</evidence>
<dbReference type="Gene3D" id="2.40.170.20">
    <property type="entry name" value="TonB-dependent receptor, beta-barrel domain"/>
    <property type="match status" value="1"/>
</dbReference>
<feature type="chain" id="PRO_5045793010" evidence="8">
    <location>
        <begin position="28"/>
        <end position="856"/>
    </location>
</feature>
<name>A0ABR7VAR8_9FLAO</name>
<dbReference type="PROSITE" id="PS52016">
    <property type="entry name" value="TONB_DEPENDENT_REC_3"/>
    <property type="match status" value="1"/>
</dbReference>
<reference evidence="10 11" key="1">
    <citation type="submission" date="2020-05" db="EMBL/GenBank/DDBJ databases">
        <title>The draft genome sequence of Maribacter arenosus CAU 1321.</title>
        <authorList>
            <person name="Mu L."/>
        </authorList>
    </citation>
    <scope>NUCLEOTIDE SEQUENCE [LARGE SCALE GENOMIC DNA]</scope>
    <source>
        <strain evidence="10 11">CAU 1321</strain>
    </source>
</reference>
<comment type="similarity">
    <text evidence="7">Belongs to the TonB-dependent receptor family.</text>
</comment>
<dbReference type="Gene3D" id="2.170.130.10">
    <property type="entry name" value="TonB-dependent receptor, plug domain"/>
    <property type="match status" value="1"/>
</dbReference>